<name>A0A3P7JF61_STRVU</name>
<organism evidence="2 3">
    <name type="scientific">Strongylus vulgaris</name>
    <name type="common">Blood worm</name>
    <dbReference type="NCBI Taxonomy" id="40348"/>
    <lineage>
        <taxon>Eukaryota</taxon>
        <taxon>Metazoa</taxon>
        <taxon>Ecdysozoa</taxon>
        <taxon>Nematoda</taxon>
        <taxon>Chromadorea</taxon>
        <taxon>Rhabditida</taxon>
        <taxon>Rhabditina</taxon>
        <taxon>Rhabditomorpha</taxon>
        <taxon>Strongyloidea</taxon>
        <taxon>Strongylidae</taxon>
        <taxon>Strongylus</taxon>
    </lineage>
</organism>
<keyword evidence="3" id="KW-1185">Reference proteome</keyword>
<dbReference type="Pfam" id="PF07177">
    <property type="entry name" value="Neuralized"/>
    <property type="match status" value="1"/>
</dbReference>
<dbReference type="InterPro" id="IPR006573">
    <property type="entry name" value="NHR_dom"/>
</dbReference>
<evidence type="ECO:0000259" key="1">
    <source>
        <dbReference type="Pfam" id="PF07177"/>
    </source>
</evidence>
<dbReference type="OrthoDB" id="5845933at2759"/>
<evidence type="ECO:0000313" key="2">
    <source>
        <dbReference type="EMBL" id="VDM76794.1"/>
    </source>
</evidence>
<accession>A0A3P7JF61</accession>
<dbReference type="Proteomes" id="UP000270094">
    <property type="component" value="Unassembled WGS sequence"/>
</dbReference>
<sequence>MRELRTDGFEDYQGCQEYRLTLVLTSVDYEKAFDSVKTNALLAVLVDQVDPSYVRTLADCYKNCSTSVEHRPLNIPISKRVRQGDTVSPKLFTAALQWSITDAETILKELNGVEKRRGLRINQKKTQFMKNAFCENQEMELKGSPIAETSSYVYLGRSMNMENEVNDIFGAAIMELLELIANASRLLEENSPRAIQGLGDSSQPLGFQTNCSHILLTRGGRGATREMRASCAGRVFSNRPVSLNEIVGMRVRGEVSLQNNIEVKFTNFYPGVKISSA</sequence>
<protein>
    <recommendedName>
        <fullName evidence="1">NHR domain-containing protein</fullName>
    </recommendedName>
</protein>
<dbReference type="AlphaFoldDB" id="A0A3P7JF61"/>
<evidence type="ECO:0000313" key="3">
    <source>
        <dbReference type="Proteomes" id="UP000270094"/>
    </source>
</evidence>
<dbReference type="EMBL" id="UYYB01097740">
    <property type="protein sequence ID" value="VDM76794.1"/>
    <property type="molecule type" value="Genomic_DNA"/>
</dbReference>
<feature type="domain" description="NHR" evidence="1">
    <location>
        <begin position="211"/>
        <end position="270"/>
    </location>
</feature>
<reference evidence="2 3" key="1">
    <citation type="submission" date="2018-11" db="EMBL/GenBank/DDBJ databases">
        <authorList>
            <consortium name="Pathogen Informatics"/>
        </authorList>
    </citation>
    <scope>NUCLEOTIDE SEQUENCE [LARGE SCALE GENOMIC DNA]</scope>
</reference>
<proteinExistence type="predicted"/>
<gene>
    <name evidence="2" type="ORF">SVUK_LOCUS11792</name>
</gene>